<organism evidence="1 2">
    <name type="scientific">Enterobacter phage PG7</name>
    <dbReference type="NCBI Taxonomy" id="1455074"/>
    <lineage>
        <taxon>Viruses</taxon>
        <taxon>Duplodnaviria</taxon>
        <taxon>Heunggongvirae</taxon>
        <taxon>Uroviricota</taxon>
        <taxon>Caudoviricetes</taxon>
        <taxon>Pantevenvirales</taxon>
        <taxon>Straboviridae</taxon>
        <taxon>Tevenvirinae</taxon>
        <taxon>Karamvirus</taxon>
        <taxon>Karamvirus pg7</taxon>
    </lineage>
</organism>
<name>W6ATI8_9CAUD</name>
<keyword evidence="2" id="KW-1185">Reference proteome</keyword>
<evidence type="ECO:0000313" key="2">
    <source>
        <dbReference type="Proteomes" id="UP000019300"/>
    </source>
</evidence>
<dbReference type="RefSeq" id="YP_009005461.1">
    <property type="nucleotide sequence ID" value="NC_023561.1"/>
</dbReference>
<sequence length="64" mass="7376">MKSLGEAGIKPEEAALHYAKVEAARARVKRREIIVYRKRLSNTDVESRHQQLVKHMRGFNESVS</sequence>
<accession>W6ATI8</accession>
<dbReference type="Pfam" id="PF11242">
    <property type="entry name" value="DUF2774"/>
    <property type="match status" value="1"/>
</dbReference>
<dbReference type="KEGG" id="vg:18502476"/>
<dbReference type="GeneID" id="18502476"/>
<protein>
    <submittedName>
        <fullName evidence="1">Uncharacterized protein</fullName>
    </submittedName>
</protein>
<dbReference type="Proteomes" id="UP000019300">
    <property type="component" value="Segment"/>
</dbReference>
<evidence type="ECO:0000313" key="1">
    <source>
        <dbReference type="EMBL" id="AHI61100.1"/>
    </source>
</evidence>
<dbReference type="InterPro" id="IPR021404">
    <property type="entry name" value="Phage_T4_Gp24.3"/>
</dbReference>
<gene>
    <name evidence="1" type="ORF">PG7_197</name>
</gene>
<reference evidence="1 2" key="1">
    <citation type="submission" date="2014-01" db="EMBL/GenBank/DDBJ databases">
        <title>Characterization of a Potential Antibacterial Agent, phage PG7, for the Treatment of Enterobacter cloacae Infection in Mice.</title>
        <authorList>
            <person name="Wang S.W."/>
            <person name="Jin J."/>
            <person name="Chen S.J."/>
            <person name="Zhang G."/>
            <person name="Li Z.J."/>
            <person name="Li Y.H."/>
            <person name="Wang X.T."/>
            <person name="Wang J."/>
            <person name="Wang S.M."/>
            <person name="Wang Z.Q."/>
            <person name="Zhao G.Q."/>
        </authorList>
    </citation>
    <scope>NUCLEOTIDE SEQUENCE [LARGE SCALE GENOMIC DNA]</scope>
</reference>
<dbReference type="EMBL" id="KJ101592">
    <property type="protein sequence ID" value="AHI61100.1"/>
    <property type="molecule type" value="Genomic_DNA"/>
</dbReference>
<proteinExistence type="predicted"/>